<name>A0A7M7MH97_VARDE</name>
<reference evidence="2" key="1">
    <citation type="submission" date="2021-01" db="UniProtKB">
        <authorList>
            <consortium name="EnsemblMetazoa"/>
        </authorList>
    </citation>
    <scope>IDENTIFICATION</scope>
</reference>
<dbReference type="EnsemblMetazoa" id="XM_022806230">
    <property type="protein sequence ID" value="XP_022661965"/>
    <property type="gene ID" value="LOC111250667"/>
</dbReference>
<dbReference type="RefSeq" id="XP_022661965.1">
    <property type="nucleotide sequence ID" value="XM_022806230.1"/>
</dbReference>
<feature type="compositionally biased region" description="Polar residues" evidence="1">
    <location>
        <begin position="400"/>
        <end position="409"/>
    </location>
</feature>
<accession>A0A7M7MH97</accession>
<feature type="region of interest" description="Disordered" evidence="1">
    <location>
        <begin position="242"/>
        <end position="367"/>
    </location>
</feature>
<proteinExistence type="predicted"/>
<dbReference type="OrthoDB" id="10477537at2759"/>
<evidence type="ECO:0000313" key="3">
    <source>
        <dbReference type="Proteomes" id="UP000594260"/>
    </source>
</evidence>
<dbReference type="GeneID" id="111250667"/>
<dbReference type="KEGG" id="vde:111250667"/>
<feature type="region of interest" description="Disordered" evidence="1">
    <location>
        <begin position="71"/>
        <end position="137"/>
    </location>
</feature>
<feature type="compositionally biased region" description="Polar residues" evidence="1">
    <location>
        <begin position="354"/>
        <end position="367"/>
    </location>
</feature>
<evidence type="ECO:0000256" key="1">
    <source>
        <dbReference type="SAM" id="MobiDB-lite"/>
    </source>
</evidence>
<feature type="compositionally biased region" description="Basic and acidic residues" evidence="1">
    <location>
        <begin position="242"/>
        <end position="261"/>
    </location>
</feature>
<sequence length="409" mass="44215">MSRFGGYGGPHTANGGHFHHHHQQGHTPAPYAGIYDRFDRGFDGRHPGGGFYGEYYSSCYATGPTSYPGPGRYEPYGAPPGRLGADRRHSGGVRPKATSGGASKGAASNLKSGAPNAKKTGGGRRPSGKRTSAVQFTASRSRLKPPFVISQSKWGNSNRSSWIFPRFGDYIDTQDTPIWLTPDDLVTKFEVPPDNQYCPDCGVLIINLKRHKASDIHRETLEEKRGQVAKWKLEFMERKRKYEERKAQGGKSDDHQDNKDADEVDEDGNGVEDDDEEEETGEGDIDEDTLRMVSVSSCDESRNSQDAGSGDCAVSVEEASSGTATAAESASYKRGHENGQGDDEIMDEAMETADATSNSGHHLQQSPCSHQLLVCLADATPACNGTTTEDLEPAVAKASPRSSGTTQQH</sequence>
<feature type="region of interest" description="Disordered" evidence="1">
    <location>
        <begin position="1"/>
        <end position="32"/>
    </location>
</feature>
<feature type="compositionally biased region" description="Acidic residues" evidence="1">
    <location>
        <begin position="340"/>
        <end position="351"/>
    </location>
</feature>
<dbReference type="Proteomes" id="UP000594260">
    <property type="component" value="Unplaced"/>
</dbReference>
<feature type="region of interest" description="Disordered" evidence="1">
    <location>
        <begin position="382"/>
        <end position="409"/>
    </location>
</feature>
<dbReference type="InParanoid" id="A0A7M7MH97"/>
<organism evidence="2 3">
    <name type="scientific">Varroa destructor</name>
    <name type="common">Honeybee mite</name>
    <dbReference type="NCBI Taxonomy" id="109461"/>
    <lineage>
        <taxon>Eukaryota</taxon>
        <taxon>Metazoa</taxon>
        <taxon>Ecdysozoa</taxon>
        <taxon>Arthropoda</taxon>
        <taxon>Chelicerata</taxon>
        <taxon>Arachnida</taxon>
        <taxon>Acari</taxon>
        <taxon>Parasitiformes</taxon>
        <taxon>Mesostigmata</taxon>
        <taxon>Gamasina</taxon>
        <taxon>Dermanyssoidea</taxon>
        <taxon>Varroidae</taxon>
        <taxon>Varroa</taxon>
    </lineage>
</organism>
<feature type="compositionally biased region" description="Acidic residues" evidence="1">
    <location>
        <begin position="262"/>
        <end position="287"/>
    </location>
</feature>
<feature type="compositionally biased region" description="Low complexity" evidence="1">
    <location>
        <begin position="315"/>
        <end position="330"/>
    </location>
</feature>
<protein>
    <submittedName>
        <fullName evidence="2">Uncharacterized protein</fullName>
    </submittedName>
</protein>
<dbReference type="AlphaFoldDB" id="A0A7M7MH97"/>
<keyword evidence="3" id="KW-1185">Reference proteome</keyword>
<evidence type="ECO:0000313" key="2">
    <source>
        <dbReference type="EnsemblMetazoa" id="XP_022661965"/>
    </source>
</evidence>
<feature type="compositionally biased region" description="Low complexity" evidence="1">
    <location>
        <begin position="96"/>
        <end position="114"/>
    </location>
</feature>